<accession>A0AAW1N6Z6</accession>
<dbReference type="InterPro" id="IPR036865">
    <property type="entry name" value="CRAL-TRIO_dom_sf"/>
</dbReference>
<dbReference type="GO" id="GO:1902936">
    <property type="term" value="F:phosphatidylinositol bisphosphate binding"/>
    <property type="evidence" value="ECO:0007669"/>
    <property type="project" value="TreeGrafter"/>
</dbReference>
<dbReference type="CDD" id="cd00170">
    <property type="entry name" value="SEC14"/>
    <property type="match status" value="1"/>
</dbReference>
<dbReference type="GO" id="GO:0016020">
    <property type="term" value="C:membrane"/>
    <property type="evidence" value="ECO:0007669"/>
    <property type="project" value="TreeGrafter"/>
</dbReference>
<dbReference type="InterPro" id="IPR001251">
    <property type="entry name" value="CRAL-TRIO_dom"/>
</dbReference>
<dbReference type="PROSITE" id="PS50191">
    <property type="entry name" value="CRAL_TRIO"/>
    <property type="match status" value="1"/>
</dbReference>
<dbReference type="SUPFAM" id="SSF52087">
    <property type="entry name" value="CRAL/TRIO domain"/>
    <property type="match status" value="1"/>
</dbReference>
<evidence type="ECO:0000313" key="2">
    <source>
        <dbReference type="EMBL" id="KAK9754128.1"/>
    </source>
</evidence>
<dbReference type="Gene3D" id="3.40.525.10">
    <property type="entry name" value="CRAL-TRIO lipid binding domain"/>
    <property type="match status" value="1"/>
</dbReference>
<reference evidence="2 3" key="1">
    <citation type="journal article" date="2024" name="BMC Genomics">
        <title>De novo assembly and annotation of Popillia japonica's genome with initial clues to its potential as an invasive pest.</title>
        <authorList>
            <person name="Cucini C."/>
            <person name="Boschi S."/>
            <person name="Funari R."/>
            <person name="Cardaioli E."/>
            <person name="Iannotti N."/>
            <person name="Marturano G."/>
            <person name="Paoli F."/>
            <person name="Bruttini M."/>
            <person name="Carapelli A."/>
            <person name="Frati F."/>
            <person name="Nardi F."/>
        </authorList>
    </citation>
    <scope>NUCLEOTIDE SEQUENCE [LARGE SCALE GENOMIC DNA]</scope>
    <source>
        <strain evidence="2">DMR45628</strain>
    </source>
</reference>
<dbReference type="Proteomes" id="UP001458880">
    <property type="component" value="Unassembled WGS sequence"/>
</dbReference>
<evidence type="ECO:0000313" key="3">
    <source>
        <dbReference type="Proteomes" id="UP001458880"/>
    </source>
</evidence>
<keyword evidence="3" id="KW-1185">Reference proteome</keyword>
<name>A0AAW1N6Z6_POPJA</name>
<organism evidence="2 3">
    <name type="scientific">Popillia japonica</name>
    <name type="common">Japanese beetle</name>
    <dbReference type="NCBI Taxonomy" id="7064"/>
    <lineage>
        <taxon>Eukaryota</taxon>
        <taxon>Metazoa</taxon>
        <taxon>Ecdysozoa</taxon>
        <taxon>Arthropoda</taxon>
        <taxon>Hexapoda</taxon>
        <taxon>Insecta</taxon>
        <taxon>Pterygota</taxon>
        <taxon>Neoptera</taxon>
        <taxon>Endopterygota</taxon>
        <taxon>Coleoptera</taxon>
        <taxon>Polyphaga</taxon>
        <taxon>Scarabaeiformia</taxon>
        <taxon>Scarabaeidae</taxon>
        <taxon>Rutelinae</taxon>
        <taxon>Popillia</taxon>
    </lineage>
</organism>
<dbReference type="AlphaFoldDB" id="A0AAW1N6Z6"/>
<feature type="domain" description="CRAL-TRIO" evidence="1">
    <location>
        <begin position="1"/>
        <end position="112"/>
    </location>
</feature>
<protein>
    <submittedName>
        <fullName evidence="2">CRAL/TRIO domain</fullName>
    </submittedName>
</protein>
<gene>
    <name evidence="2" type="ORF">QE152_g1651</name>
</gene>
<dbReference type="PANTHER" id="PTHR10174">
    <property type="entry name" value="ALPHA-TOCOPHEROL TRANSFER PROTEIN-RELATED"/>
    <property type="match status" value="1"/>
</dbReference>
<dbReference type="Pfam" id="PF00650">
    <property type="entry name" value="CRAL_TRIO"/>
    <property type="match status" value="1"/>
</dbReference>
<dbReference type="EMBL" id="JASPKY010000009">
    <property type="protein sequence ID" value="KAK9754128.1"/>
    <property type="molecule type" value="Genomic_DNA"/>
</dbReference>
<sequence>MYNDCVLSEDGLAEGYIVLFDMKGVSLGHLARVSLPSLRAFMIYIQEAHPARLKSIHILNTANFINHIMRLITPMIKSEILNIVHFHSGIHPENIPVDILPKEYGGEACSIPELDDETKRLCYKYIQWLKDSESLKVDDSKRPKKQSWWSYLTGTSTVPSPTLTIEQQKEEFLKTLQID</sequence>
<dbReference type="Gene3D" id="1.20.5.1200">
    <property type="entry name" value="Alpha-tocopherol transfer"/>
    <property type="match status" value="1"/>
</dbReference>
<dbReference type="PANTHER" id="PTHR10174:SF222">
    <property type="entry name" value="GH10083P-RELATED"/>
    <property type="match status" value="1"/>
</dbReference>
<comment type="caution">
    <text evidence="2">The sequence shown here is derived from an EMBL/GenBank/DDBJ whole genome shotgun (WGS) entry which is preliminary data.</text>
</comment>
<proteinExistence type="predicted"/>
<evidence type="ECO:0000259" key="1">
    <source>
        <dbReference type="PROSITE" id="PS50191"/>
    </source>
</evidence>